<gene>
    <name evidence="3" type="ORF">GCM10010201_18910</name>
</gene>
<accession>A0ABN3NG30</accession>
<dbReference type="Proteomes" id="UP001499978">
    <property type="component" value="Unassembled WGS sequence"/>
</dbReference>
<organism evidence="3 4">
    <name type="scientific">Pilimelia columellifera subsp. columellifera</name>
    <dbReference type="NCBI Taxonomy" id="706583"/>
    <lineage>
        <taxon>Bacteria</taxon>
        <taxon>Bacillati</taxon>
        <taxon>Actinomycetota</taxon>
        <taxon>Actinomycetes</taxon>
        <taxon>Micromonosporales</taxon>
        <taxon>Micromonosporaceae</taxon>
        <taxon>Pilimelia</taxon>
    </lineage>
</organism>
<evidence type="ECO:0008006" key="5">
    <source>
        <dbReference type="Google" id="ProtNLM"/>
    </source>
</evidence>
<dbReference type="EMBL" id="BAAARY010000006">
    <property type="protein sequence ID" value="GAA2521269.1"/>
    <property type="molecule type" value="Genomic_DNA"/>
</dbReference>
<evidence type="ECO:0000313" key="3">
    <source>
        <dbReference type="EMBL" id="GAA2521269.1"/>
    </source>
</evidence>
<keyword evidence="1 2" id="KW-0732">Signal</keyword>
<dbReference type="Gene3D" id="2.60.40.1120">
    <property type="entry name" value="Carboxypeptidase-like, regulatory domain"/>
    <property type="match status" value="1"/>
</dbReference>
<dbReference type="SUPFAM" id="SSF49452">
    <property type="entry name" value="Starch-binding domain-like"/>
    <property type="match status" value="2"/>
</dbReference>
<feature type="chain" id="PRO_5045907977" description="Alpha-amylase" evidence="2">
    <location>
        <begin position="30"/>
        <end position="806"/>
    </location>
</feature>
<dbReference type="Pfam" id="PF13620">
    <property type="entry name" value="CarboxypepD_reg"/>
    <property type="match status" value="1"/>
</dbReference>
<evidence type="ECO:0000313" key="4">
    <source>
        <dbReference type="Proteomes" id="UP001499978"/>
    </source>
</evidence>
<reference evidence="3 4" key="1">
    <citation type="journal article" date="2019" name="Int. J. Syst. Evol. Microbiol.">
        <title>The Global Catalogue of Microorganisms (GCM) 10K type strain sequencing project: providing services to taxonomists for standard genome sequencing and annotation.</title>
        <authorList>
            <consortium name="The Broad Institute Genomics Platform"/>
            <consortium name="The Broad Institute Genome Sequencing Center for Infectious Disease"/>
            <person name="Wu L."/>
            <person name="Ma J."/>
        </authorList>
    </citation>
    <scope>NUCLEOTIDE SEQUENCE [LARGE SCALE GENOMIC DNA]</scope>
    <source>
        <strain evidence="3 4">JCM 3367</strain>
    </source>
</reference>
<evidence type="ECO:0000256" key="2">
    <source>
        <dbReference type="SAM" id="SignalP"/>
    </source>
</evidence>
<keyword evidence="4" id="KW-1185">Reference proteome</keyword>
<evidence type="ECO:0000256" key="1">
    <source>
        <dbReference type="ARBA" id="ARBA00022729"/>
    </source>
</evidence>
<dbReference type="InterPro" id="IPR051417">
    <property type="entry name" value="SDr/BOS_complex"/>
</dbReference>
<proteinExistence type="predicted"/>
<comment type="caution">
    <text evidence="3">The sequence shown here is derived from an EMBL/GenBank/DDBJ whole genome shotgun (WGS) entry which is preliminary data.</text>
</comment>
<protein>
    <recommendedName>
        <fullName evidence="5">Alpha-amylase</fullName>
    </recommendedName>
</protein>
<feature type="signal peptide" evidence="2">
    <location>
        <begin position="1"/>
        <end position="29"/>
    </location>
</feature>
<dbReference type="InterPro" id="IPR013784">
    <property type="entry name" value="Carb-bd-like_fold"/>
</dbReference>
<dbReference type="PANTHER" id="PTHR23303">
    <property type="entry name" value="CARBOXYPEPTIDASE REGULATORY REGION-CONTAINING"/>
    <property type="match status" value="1"/>
</dbReference>
<name>A0ABN3NG30_9ACTN</name>
<dbReference type="RefSeq" id="WP_344171327.1">
    <property type="nucleotide sequence ID" value="NZ_BAAARY010000006.1"/>
</dbReference>
<sequence length="806" mass="83739">MRRCTSSRLVLVLAAVVLTALGAILPAVAAAASTAGTLVVFVVESAERPMPNARVMVFDDDGVTKLDERSTNDVGGVVFPDLADGRYKIFLRAHGMDMWAPGVEQVGDAATYTVRGGRQTTVTVTALPHAVVSGELVGGDGFPIVVGSLVVEPLGDFGFRMEGRLDGEGKATLRVAPGTYRVGFATGGAVQWAPGRIAADQAAEHELAVGDRIEVREVTLPVGSLRGTVVDAAGEPVPGVAVRLHTGTVPMHEAFTNRRGIYEIERVYPGSYRVSFDASRGMPQWAPGKTRPAEATTVAVAAGAARTLDETLLPTGDITGTLLDAVGAPIQGGIVTVIARPDAGAFDHTVETTDERGQFTVRGISVGEYTLGFATPQGRRQYSRGRLTIDTADPVTVRAGEPTVVEERIVPGRTLELVAVDARSDQPVPNFCASLVGPDVSRIPDDAPGGPPGGCTTSGSLILTDLAPGEYQATVRPRDGHLPVVRAVRVAAERPGKSARAVVRVPRGGRIAVAVTAAETGEPVVGAEVYATPVHATVDRPAPFSTAAAGTATSQALSPGRYQLFVEPRNSALGRQWVGPSGGVGQRGAAAAISVTAGGTVTAPPIVLDRAGVIQGRVTSEATGKPMPAVVTWRAEVGSGVRVDSVNTDAFGRFVAGGFGPYAWPLRFTNGSVARQWSGGVADEAAAATVEVVADDTVGLDAGLVRGVPVHGLVTAHDWAATTVTAVSATTGLPLDTVRADPMSNGYRLRVLPGQWVKLRHTVQTATCRVTAWHERADSFRRAVAVQVGSDGAKVRLVTSRPPGRR</sequence>